<organism evidence="10 11">
    <name type="scientific">Knufia obscura</name>
    <dbReference type="NCBI Taxonomy" id="1635080"/>
    <lineage>
        <taxon>Eukaryota</taxon>
        <taxon>Fungi</taxon>
        <taxon>Dikarya</taxon>
        <taxon>Ascomycota</taxon>
        <taxon>Pezizomycotina</taxon>
        <taxon>Eurotiomycetes</taxon>
        <taxon>Chaetothyriomycetidae</taxon>
        <taxon>Chaetothyriales</taxon>
        <taxon>Trichomeriaceae</taxon>
        <taxon>Knufia</taxon>
    </lineage>
</organism>
<evidence type="ECO:0000256" key="2">
    <source>
        <dbReference type="ARBA" id="ARBA00012027"/>
    </source>
</evidence>
<protein>
    <recommendedName>
        <fullName evidence="2">phospholipase D</fullName>
        <ecNumber evidence="2">3.1.4.4</ecNumber>
    </recommendedName>
</protein>
<dbReference type="EMBL" id="JAVHJV010000005">
    <property type="protein sequence ID" value="KAK5942784.1"/>
    <property type="molecule type" value="Genomic_DNA"/>
</dbReference>
<dbReference type="SMART" id="SM00312">
    <property type="entry name" value="PX"/>
    <property type="match status" value="1"/>
</dbReference>
<feature type="region of interest" description="Disordered" evidence="7">
    <location>
        <begin position="538"/>
        <end position="612"/>
    </location>
</feature>
<feature type="compositionally biased region" description="Basic and acidic residues" evidence="7">
    <location>
        <begin position="603"/>
        <end position="612"/>
    </location>
</feature>
<dbReference type="SMART" id="SM00155">
    <property type="entry name" value="PLDc"/>
    <property type="match status" value="2"/>
</dbReference>
<dbReference type="PANTHER" id="PTHR18896:SF76">
    <property type="entry name" value="PHOSPHOLIPASE"/>
    <property type="match status" value="1"/>
</dbReference>
<feature type="compositionally biased region" description="Low complexity" evidence="7">
    <location>
        <begin position="167"/>
        <end position="182"/>
    </location>
</feature>
<dbReference type="CDD" id="cd09141">
    <property type="entry name" value="PLDc_vPLD1_2_yPLD_like_2"/>
    <property type="match status" value="1"/>
</dbReference>
<dbReference type="PROSITE" id="PS50035">
    <property type="entry name" value="PLD"/>
    <property type="match status" value="2"/>
</dbReference>
<dbReference type="Proteomes" id="UP001334248">
    <property type="component" value="Unassembled WGS sequence"/>
</dbReference>
<dbReference type="InterPro" id="IPR015679">
    <property type="entry name" value="PLipase_D_fam"/>
</dbReference>
<feature type="compositionally biased region" description="Basic and acidic residues" evidence="7">
    <location>
        <begin position="1319"/>
        <end position="1329"/>
    </location>
</feature>
<feature type="region of interest" description="Disordered" evidence="7">
    <location>
        <begin position="1319"/>
        <end position="1348"/>
    </location>
</feature>
<evidence type="ECO:0000256" key="3">
    <source>
        <dbReference type="ARBA" id="ARBA00022737"/>
    </source>
</evidence>
<sequence>MSTLAQEATTDHNEKPHINGVDGPTQSSIYAQVTVEADASKANNQLDRKPQNRVENGTIPTATQPSSGSPRDTSPEKQAIPTSSSKQQNTSRSPNLRSSRFSDPASADHSPIATRMSTVPEDEVPVDNEQSKVRKSVQFSRDGPETNEPTSQSQTPTEDDSRPENNRSQSLYSRLRALASSQGLAHGRSASGLSFRSQDARDERNEVVMAATIDEDHSEDDADEESGAEGAFTPAVNKKKRKISRRQDDTESAPTSPHGSRPDLQSTQSAKPVNFPRPFLLPRRMTDPDLVAGMSEDEGRRKLEATTTSPWTPRHPLRGLSQGGQRSGDDTAVSGATRRPFNLLNLHTQSSRDDPVGTPPADGAKPRRKMFPDRGSTLTGARWKQLKNGLRALAQGKKKEKLTQDQVKSAELLAELTAGSPAALMLASVFQRDEHGTRRVPALLEQLKVSVTDSETVKYKDPANAAEGDRHLVFRIELEYGNGINRMKWVIRRSLRDFWNMHTKYKLHYQSERLKGRGDSFKKFPKFPWSSFPAFKGYRGQDDESEEEDPVPDPEGAATDTERPGLSSRNRTRASFMLNRQRSSLTGQENTPTTPGGTLLFRRGKDADKDRENRYPQRQRLMLENYLQRVIKFMLFRADANRLCKFLEISAIGMRLASEGSYHGKEGYLTIRSAKGIDFRRTLTPKNVKARHSPKWFAVRHSYIVCVDSPDGMYIYDVFLFDSDLKMQSSKLRKGDKEKGELGRTAKHFAATSKELAKHPQHHRLKLVNSERRLKLLARNERVLHQFEESILNAIDSSPWCQKNRFDSFAPVRNRCFAQWLVDGRDYMWVVSRALDQAKDVIYIHDWWLSPELYMRRPAAISQKWRLDRILKRKAEQGVKIFVIVYRNIDAAIPIDSQYTKFSLLDLHPNVFVQRSPNQFRQNTFFWAHHEKLCIVDHSLAFVGGIDLCFGRWDTPQHTLTDDKPTGFDAVEFPKDGDHCQLWPGKDYSNPRIQDFYALNKPYEEMYDRSQVARMPWHDISMQIVGQPARDLTRHFVQRWNYILRQRKPTRPTPFLLPPPDFNPADLEALGLDGTCEVQLLRSAGPWSIGTPDKTEHSIMNAYVKMIEESEHFVYMENQFFITSCETEGATVYNKIGDALVERITRAANNDEPWRAMIVIPLIPGFQNTVEEEGGTSVRLIMQYQYRSICRGESSIFGRLKALGIEPEDYIQFYSLRQWGKIGPRQALATEQLYIHAKVIIVDDRIALIGSANINERSQLGNRDSEVAAVVRDTDMFVSRMNGMPYRVGRFAHTLRMRLMREHLGLDVDKIMEDAQAMEAEHDKVDGKSKAPAAPPKNGDSDDEDPMDARGREMREELLQRNEMLSTFNHDVDWEQAGNPNLRANRKVTEDSRVTGKAEHKQDVEGEGYDHMTEIEKAGYGAGRDTIILPSGKEILLQDHDAEGHNTVADPRQHGAMKRLPTYVMKAEAPNPPMPPRPSVTRMHTEDLGLTMLSQLPPLPELDDSDIGGPDLQPTGSGGSTSYHPLFNELKFPLVDRDCMVDPIHFSFADDTWHTIAENNTKIYRAVFRCMPDNMVRDWNDYHEYVAYEQRFHQLQGKDSTSDEVLHHPDGDQHKRAGPPGIGTSTVGAQIKALSKVPTDIEKAAGNAKDMVKDFVGEGSGKDAEKGDKLVKDALKNWAEHTNRSQMQRQGTDLSTRAFPVFDEKQGLQPVPEDGELANRPGSQESKSATEKASTNGTVDGANEKEGLSEKQKDKASVNGTTTHSGSVRRRRRGTTRSSRRDFSAADDMMGLAEAEELLGKVQGHLIEWPYDWLEKVEAGGNWLYPFDQISPIEIYI</sequence>
<feature type="compositionally biased region" description="Basic and acidic residues" evidence="7">
    <location>
        <begin position="1742"/>
        <end position="1756"/>
    </location>
</feature>
<dbReference type="CDD" id="cd01254">
    <property type="entry name" value="PH_PLD"/>
    <property type="match status" value="1"/>
</dbReference>
<feature type="compositionally biased region" description="Polar residues" evidence="7">
    <location>
        <begin position="578"/>
        <end position="596"/>
    </location>
</feature>
<keyword evidence="11" id="KW-1185">Reference proteome</keyword>
<feature type="compositionally biased region" description="Polar residues" evidence="7">
    <location>
        <begin position="1721"/>
        <end position="1738"/>
    </location>
</feature>
<gene>
    <name evidence="10" type="primary">SPO14</name>
    <name evidence="10" type="ORF">PMZ80_005350</name>
</gene>
<evidence type="ECO:0000313" key="10">
    <source>
        <dbReference type="EMBL" id="KAK5942784.1"/>
    </source>
</evidence>
<dbReference type="InterPro" id="IPR001683">
    <property type="entry name" value="PX_dom"/>
</dbReference>
<keyword evidence="5" id="KW-0442">Lipid degradation</keyword>
<feature type="compositionally biased region" description="Acidic residues" evidence="7">
    <location>
        <begin position="543"/>
        <end position="552"/>
    </location>
</feature>
<dbReference type="GO" id="GO:0004630">
    <property type="term" value="F:phospholipase D activity"/>
    <property type="evidence" value="ECO:0007669"/>
    <property type="project" value="UniProtKB-EC"/>
</dbReference>
<proteinExistence type="predicted"/>
<feature type="compositionally biased region" description="Basic and acidic residues" evidence="7">
    <location>
        <begin position="1600"/>
        <end position="1615"/>
    </location>
</feature>
<keyword evidence="6" id="KW-0443">Lipid metabolism</keyword>
<evidence type="ECO:0000259" key="9">
    <source>
        <dbReference type="PROSITE" id="PS50195"/>
    </source>
</evidence>
<comment type="catalytic activity">
    <reaction evidence="1">
        <text>a 1,2-diacyl-sn-glycero-3-phosphocholine + H2O = a 1,2-diacyl-sn-glycero-3-phosphate + choline + H(+)</text>
        <dbReference type="Rhea" id="RHEA:14445"/>
        <dbReference type="ChEBI" id="CHEBI:15354"/>
        <dbReference type="ChEBI" id="CHEBI:15377"/>
        <dbReference type="ChEBI" id="CHEBI:15378"/>
        <dbReference type="ChEBI" id="CHEBI:57643"/>
        <dbReference type="ChEBI" id="CHEBI:58608"/>
        <dbReference type="EC" id="3.1.4.4"/>
    </reaction>
</comment>
<dbReference type="CDD" id="cd06093">
    <property type="entry name" value="PX_domain"/>
    <property type="match status" value="1"/>
</dbReference>
<dbReference type="InterPro" id="IPR036871">
    <property type="entry name" value="PX_dom_sf"/>
</dbReference>
<evidence type="ECO:0000256" key="5">
    <source>
        <dbReference type="ARBA" id="ARBA00022963"/>
    </source>
</evidence>
<feature type="compositionally biased region" description="Polar residues" evidence="7">
    <location>
        <begin position="252"/>
        <end position="271"/>
    </location>
</feature>
<feature type="compositionally biased region" description="Polar residues" evidence="7">
    <location>
        <begin position="80"/>
        <end position="101"/>
    </location>
</feature>
<comment type="caution">
    <text evidence="10">The sequence shown here is derived from an EMBL/GenBank/DDBJ whole genome shotgun (WGS) entry which is preliminary data.</text>
</comment>
<feature type="domain" description="PLD phosphodiesterase" evidence="8">
    <location>
        <begin position="925"/>
        <end position="952"/>
    </location>
</feature>
<dbReference type="InterPro" id="IPR001736">
    <property type="entry name" value="PLipase_D/transphosphatidylase"/>
</dbReference>
<dbReference type="Pfam" id="PF00614">
    <property type="entry name" value="PLDc"/>
    <property type="match status" value="2"/>
</dbReference>
<dbReference type="GeneID" id="89998799"/>
<feature type="compositionally biased region" description="Polar residues" evidence="7">
    <location>
        <begin position="53"/>
        <end position="72"/>
    </location>
</feature>
<feature type="region of interest" description="Disordered" evidence="7">
    <location>
        <begin position="1"/>
        <end position="376"/>
    </location>
</feature>
<feature type="compositionally biased region" description="Acidic residues" evidence="7">
    <location>
        <begin position="216"/>
        <end position="227"/>
    </location>
</feature>
<keyword evidence="3" id="KW-0677">Repeat</keyword>
<name>A0ABR0RRC5_9EURO</name>
<evidence type="ECO:0000256" key="1">
    <source>
        <dbReference type="ARBA" id="ARBA00000798"/>
    </source>
</evidence>
<keyword evidence="4 10" id="KW-0378">Hydrolase</keyword>
<feature type="region of interest" description="Disordered" evidence="7">
    <location>
        <begin position="1598"/>
        <end position="1626"/>
    </location>
</feature>
<dbReference type="SUPFAM" id="SSF64268">
    <property type="entry name" value="PX domain"/>
    <property type="match status" value="1"/>
</dbReference>
<dbReference type="Gene3D" id="3.30.870.10">
    <property type="entry name" value="Endonuclease Chain A"/>
    <property type="match status" value="2"/>
</dbReference>
<feature type="compositionally biased region" description="Polar residues" evidence="7">
    <location>
        <begin position="147"/>
        <end position="156"/>
    </location>
</feature>
<evidence type="ECO:0000256" key="7">
    <source>
        <dbReference type="SAM" id="MobiDB-lite"/>
    </source>
</evidence>
<evidence type="ECO:0000313" key="11">
    <source>
        <dbReference type="Proteomes" id="UP001334248"/>
    </source>
</evidence>
<evidence type="ECO:0000256" key="4">
    <source>
        <dbReference type="ARBA" id="ARBA00022801"/>
    </source>
</evidence>
<feature type="domain" description="PLD phosphodiesterase" evidence="8">
    <location>
        <begin position="1231"/>
        <end position="1258"/>
    </location>
</feature>
<feature type="region of interest" description="Disordered" evidence="7">
    <location>
        <begin position="1706"/>
        <end position="1785"/>
    </location>
</feature>
<evidence type="ECO:0000259" key="8">
    <source>
        <dbReference type="PROSITE" id="PS50035"/>
    </source>
</evidence>
<feature type="domain" description="PX" evidence="9">
    <location>
        <begin position="452"/>
        <end position="654"/>
    </location>
</feature>
<dbReference type="RefSeq" id="XP_064730874.1">
    <property type="nucleotide sequence ID" value="XM_064873770.1"/>
</dbReference>
<dbReference type="PANTHER" id="PTHR18896">
    <property type="entry name" value="PHOSPHOLIPASE D"/>
    <property type="match status" value="1"/>
</dbReference>
<evidence type="ECO:0000256" key="6">
    <source>
        <dbReference type="ARBA" id="ARBA00023098"/>
    </source>
</evidence>
<dbReference type="Gene3D" id="3.30.1520.10">
    <property type="entry name" value="Phox-like domain"/>
    <property type="match status" value="1"/>
</dbReference>
<reference evidence="10 11" key="1">
    <citation type="journal article" date="2023" name="Res Sq">
        <title>Genomic and morphological characterization of Knufia obscura isolated from the Mars 2020 spacecraft assembly facility.</title>
        <authorList>
            <person name="Chander A.M."/>
            <person name="Teixeira M.M."/>
            <person name="Singh N.K."/>
            <person name="Williams M.P."/>
            <person name="Parker C.W."/>
            <person name="Leo P."/>
            <person name="Stajich J.E."/>
            <person name="Torok T."/>
            <person name="Tighe S."/>
            <person name="Mason C.E."/>
            <person name="Venkateswaran K."/>
        </authorList>
    </citation>
    <scope>NUCLEOTIDE SEQUENCE [LARGE SCALE GENOMIC DNA]</scope>
    <source>
        <strain evidence="10 11">CCFEE 5817</strain>
    </source>
</reference>
<accession>A0ABR0RRC5</accession>
<dbReference type="PROSITE" id="PS50195">
    <property type="entry name" value="PX"/>
    <property type="match status" value="1"/>
</dbReference>
<dbReference type="EC" id="3.1.4.4" evidence="2"/>
<dbReference type="SUPFAM" id="SSF56024">
    <property type="entry name" value="Phospholipase D/nuclease"/>
    <property type="match status" value="2"/>
</dbReference>
<dbReference type="CDD" id="cd09138">
    <property type="entry name" value="PLDc_vPLD1_2_yPLD_like_1"/>
    <property type="match status" value="1"/>
</dbReference>